<reference evidence="1" key="1">
    <citation type="journal article" date="2015" name="Nature">
        <title>Complex archaea that bridge the gap between prokaryotes and eukaryotes.</title>
        <authorList>
            <person name="Spang A."/>
            <person name="Saw J.H."/>
            <person name="Jorgensen S.L."/>
            <person name="Zaremba-Niedzwiedzka K."/>
            <person name="Martijn J."/>
            <person name="Lind A.E."/>
            <person name="van Eijk R."/>
            <person name="Schleper C."/>
            <person name="Guy L."/>
            <person name="Ettema T.J."/>
        </authorList>
    </citation>
    <scope>NUCLEOTIDE SEQUENCE</scope>
</reference>
<dbReference type="Pfam" id="PF13328">
    <property type="entry name" value="HD_4"/>
    <property type="match status" value="1"/>
</dbReference>
<name>A0A0F9MSF1_9ZZZZ</name>
<accession>A0A0F9MSF1</accession>
<dbReference type="SUPFAM" id="SSF109604">
    <property type="entry name" value="HD-domain/PDEase-like"/>
    <property type="match status" value="1"/>
</dbReference>
<dbReference type="EMBL" id="LAZR01005162">
    <property type="protein sequence ID" value="KKN02307.1"/>
    <property type="molecule type" value="Genomic_DNA"/>
</dbReference>
<sequence>MTLIPRALCFAAEYHGDQKDKNGQAYIWHPIRVAQGLKNAGYSETHQVVGLLHDTVEDTDATLEMINELFGGAVFAGVDAMTRRPDPDTGEWLETYKEYVARCCEHLIGRKVKRYDVYDNADPRRYCEGVPTQRYIWTLDYLNGIEKDDVLAEWEGIHRSRSG</sequence>
<protein>
    <recommendedName>
        <fullName evidence="2">HD/PDEase domain-containing protein</fullName>
    </recommendedName>
</protein>
<dbReference type="GO" id="GO:0008893">
    <property type="term" value="F:guanosine-3',5'-bis(diphosphate) 3'-diphosphatase activity"/>
    <property type="evidence" value="ECO:0007669"/>
    <property type="project" value="TreeGrafter"/>
</dbReference>
<evidence type="ECO:0000313" key="1">
    <source>
        <dbReference type="EMBL" id="KKN02307.1"/>
    </source>
</evidence>
<gene>
    <name evidence="1" type="ORF">LCGC14_1118960</name>
</gene>
<dbReference type="PANTHER" id="PTHR46246:SF1">
    <property type="entry name" value="GUANOSINE-3',5'-BIS(DIPHOSPHATE) 3'-PYROPHOSPHOHYDROLASE MESH1"/>
    <property type="match status" value="1"/>
</dbReference>
<dbReference type="InterPro" id="IPR052194">
    <property type="entry name" value="MESH1"/>
</dbReference>
<dbReference type="Gene3D" id="1.10.3210.10">
    <property type="entry name" value="Hypothetical protein af1432"/>
    <property type="match status" value="1"/>
</dbReference>
<proteinExistence type="predicted"/>
<organism evidence="1">
    <name type="scientific">marine sediment metagenome</name>
    <dbReference type="NCBI Taxonomy" id="412755"/>
    <lineage>
        <taxon>unclassified sequences</taxon>
        <taxon>metagenomes</taxon>
        <taxon>ecological metagenomes</taxon>
    </lineage>
</organism>
<dbReference type="AlphaFoldDB" id="A0A0F9MSF1"/>
<comment type="caution">
    <text evidence="1">The sequence shown here is derived from an EMBL/GenBank/DDBJ whole genome shotgun (WGS) entry which is preliminary data.</text>
</comment>
<evidence type="ECO:0008006" key="2">
    <source>
        <dbReference type="Google" id="ProtNLM"/>
    </source>
</evidence>
<dbReference type="PANTHER" id="PTHR46246">
    <property type="entry name" value="GUANOSINE-3',5'-BIS(DIPHOSPHATE) 3'-PYROPHOSPHOHYDROLASE MESH1"/>
    <property type="match status" value="1"/>
</dbReference>